<evidence type="ECO:0000256" key="1">
    <source>
        <dbReference type="SAM" id="SignalP"/>
    </source>
</evidence>
<keyword evidence="1" id="KW-0732">Signal</keyword>
<dbReference type="Proteomes" id="UP000011058">
    <property type="component" value="Chromosome"/>
</dbReference>
<proteinExistence type="predicted"/>
<dbReference type="OrthoDB" id="770607at2"/>
<dbReference type="eggNOG" id="ENOG50320F4">
    <property type="taxonomic scope" value="Bacteria"/>
</dbReference>
<dbReference type="AlphaFoldDB" id="I0K672"/>
<organism evidence="3 4">
    <name type="scientific">Fibrella aestuarina BUZ 2</name>
    <dbReference type="NCBI Taxonomy" id="1166018"/>
    <lineage>
        <taxon>Bacteria</taxon>
        <taxon>Pseudomonadati</taxon>
        <taxon>Bacteroidota</taxon>
        <taxon>Cytophagia</taxon>
        <taxon>Cytophagales</taxon>
        <taxon>Spirosomataceae</taxon>
        <taxon>Fibrella</taxon>
    </lineage>
</organism>
<keyword evidence="4" id="KW-1185">Reference proteome</keyword>
<feature type="domain" description="ZU5" evidence="2">
    <location>
        <begin position="54"/>
        <end position="180"/>
    </location>
</feature>
<evidence type="ECO:0000313" key="3">
    <source>
        <dbReference type="EMBL" id="CCG99625.1"/>
    </source>
</evidence>
<reference evidence="3 4" key="1">
    <citation type="journal article" date="2012" name="J. Bacteriol.">
        <title>Genome Sequence of Fibrella aestuarina BUZ 2T, a Filamentous Marine Bacterium.</title>
        <authorList>
            <person name="Filippini M."/>
            <person name="Qi W."/>
            <person name="Blom J."/>
            <person name="Goesmann A."/>
            <person name="Smits T.H."/>
            <person name="Bagheri H.C."/>
        </authorList>
    </citation>
    <scope>NUCLEOTIDE SEQUENCE [LARGE SCALE GENOMIC DNA]</scope>
    <source>
        <strain evidence="4">BUZ 2T</strain>
    </source>
</reference>
<name>I0K672_9BACT</name>
<dbReference type="KEGG" id="fae:FAES_1615"/>
<dbReference type="HOGENOM" id="CLU_625418_0_0_10"/>
<feature type="signal peptide" evidence="1">
    <location>
        <begin position="1"/>
        <end position="20"/>
    </location>
</feature>
<feature type="chain" id="PRO_5003630316" description="ZU5 domain-containing protein" evidence="1">
    <location>
        <begin position="21"/>
        <end position="453"/>
    </location>
</feature>
<dbReference type="PROSITE" id="PS51145">
    <property type="entry name" value="ZU5"/>
    <property type="match status" value="1"/>
</dbReference>
<accession>I0K672</accession>
<sequence>MTKLYALLFGLLLTALSVGCKKEADVVAPDVPNVPEQPQTRPGKVCPVGTLLGEATTATIGPAGGNLTSPDERLTINVPAGAVERSQAFSAQPITNTGPQGLGTGFRLAPHGITFKKPVTIRVRYDPETLDGTVAEALALAYQSDKGIWRLAAKSKVDTVTHTVSVETTHFSDWALLERALLTPNVGFVKPGDNLRLEVSLLDAAVTIPPVQDTDVPEPFEPLSSVIDYNSWKLVGAGLLNPLKWEALYYAPSTPPARNPVAVTVKLKGPTVGDDGNMYKELWLVSNIYIGDEGITYRINGGPWVNVKVSQGGQLLSDPKEPAKGTMFMMTGGGIDNGNPVGVTITQHNPPFDKSHDLDFVLTGGVSQAWRTDDTGPVFQLSAQGGALVYVHYYRVGRNAYPSPGHLTLSQFGQVGKLVTGKFDLAKAGIMRPGEDFSGTAHIEGFFRVTRTK</sequence>
<dbReference type="PROSITE" id="PS51257">
    <property type="entry name" value="PROKAR_LIPOPROTEIN"/>
    <property type="match status" value="1"/>
</dbReference>
<dbReference type="RefSeq" id="WP_015330724.1">
    <property type="nucleotide sequence ID" value="NC_020054.1"/>
</dbReference>
<protein>
    <recommendedName>
        <fullName evidence="2">ZU5 domain-containing protein</fullName>
    </recommendedName>
</protein>
<evidence type="ECO:0000313" key="4">
    <source>
        <dbReference type="Proteomes" id="UP000011058"/>
    </source>
</evidence>
<dbReference type="Gene3D" id="2.60.220.30">
    <property type="match status" value="1"/>
</dbReference>
<dbReference type="EMBL" id="HE796683">
    <property type="protein sequence ID" value="CCG99625.1"/>
    <property type="molecule type" value="Genomic_DNA"/>
</dbReference>
<gene>
    <name evidence="3" type="ORF">FAES_1615</name>
</gene>
<dbReference type="InterPro" id="IPR000906">
    <property type="entry name" value="ZU5_dom"/>
</dbReference>
<evidence type="ECO:0000259" key="2">
    <source>
        <dbReference type="PROSITE" id="PS51145"/>
    </source>
</evidence>